<name>A0A8R1IRC6_CAEJA</name>
<protein>
    <submittedName>
        <fullName evidence="2">Protein kinase domain-containing protein</fullName>
    </submittedName>
</protein>
<dbReference type="GO" id="GO:0005524">
    <property type="term" value="F:ATP binding"/>
    <property type="evidence" value="ECO:0007669"/>
    <property type="project" value="InterPro"/>
</dbReference>
<dbReference type="SMART" id="SM00220">
    <property type="entry name" value="S_TKc"/>
    <property type="match status" value="1"/>
</dbReference>
<dbReference type="PANTHER" id="PTHR12747:SF0">
    <property type="entry name" value="ELONGATOR COMPLEX PROTEIN 1"/>
    <property type="match status" value="1"/>
</dbReference>
<reference evidence="3" key="1">
    <citation type="submission" date="2010-08" db="EMBL/GenBank/DDBJ databases">
        <authorList>
            <consortium name="Caenorhabditis japonica Sequencing Consortium"/>
            <person name="Wilson R.K."/>
        </authorList>
    </citation>
    <scope>NUCLEOTIDE SEQUENCE [LARGE SCALE GENOMIC DNA]</scope>
    <source>
        <strain evidence="3">DF5081</strain>
    </source>
</reference>
<dbReference type="InterPro" id="IPR011009">
    <property type="entry name" value="Kinase-like_dom_sf"/>
</dbReference>
<proteinExistence type="predicted"/>
<feature type="domain" description="Protein kinase" evidence="1">
    <location>
        <begin position="20"/>
        <end position="412"/>
    </location>
</feature>
<evidence type="ECO:0000313" key="3">
    <source>
        <dbReference type="Proteomes" id="UP000005237"/>
    </source>
</evidence>
<dbReference type="Gene3D" id="1.10.510.10">
    <property type="entry name" value="Transferase(Phosphotransferase) domain 1"/>
    <property type="match status" value="1"/>
</dbReference>
<sequence>MGTPIVPLKLVAGDRIKDQFEVKKKLGEGACGQVFLVDMLQAKGKAAMKAEPFMKNKEYEVLKMEVFALKKLQHSRHVCRLLGSGKTDKFTYLVMSLLGKEIDDIRKRMPQRRISAPSTIRIFIQLVKALQDIHEAGFVHRDVKPSNMAVPYIRLGRTASPQKIRIRLLTTTVIPAMTYGCETWTSKEADTKRLQRAVSNMFEIAGCDPPDMEKQVLRRKLKWAGHVSRMKYDRWAKIVSEWDPRGSARPRGSPPKRWADDITDSIKIFIHNEALRGNLGHGRRRIGILRKKEHGPLSEGIVQLGAAWFAVSRMETEVEPHKYHKILEKPNIGWIGVNPSTQKVEFATNDGVFFDLTSNSELFKISNFDEIDVHFVKNRHVILVDNSLLYIDSNRVSQDAVSILTRDSDILLIDFENKLRFVDLETAKTTEDVRDVEAGCDLVACSSESANVILQAARGNLETIQPRKYVLAHARALLDRKDYIAAFKWMKKHRVDMSLAMKYKGGELENDVDVWLKSTNDSQLLEQLIISCTEVFDEEGTSLCTAVYSYIKSIEDVERKTILFPLMLTSLLRSKPSRINDALKEIQEHVEKIEVRKDVFTRNNLHHISFFVPAKDLFNCALSTYDLKLAQQVAEASNYDPKEYLPVLNTLNRVSSTLERHYRINVVREAWVDAISSLFVLDSSEERGEDEEMWWNDAKEIIQREGIYQNALTLLTPDQKRYKGCCELYAGELERKVHWKQAALFYELAANSEKTLKCWEMARDVDGLVSSARRLGVDPVKLKIHAIKISAALKEVYG</sequence>
<dbReference type="GO" id="GO:0000049">
    <property type="term" value="F:tRNA binding"/>
    <property type="evidence" value="ECO:0007669"/>
    <property type="project" value="TreeGrafter"/>
</dbReference>
<dbReference type="GO" id="GO:0033588">
    <property type="term" value="C:elongator holoenzyme complex"/>
    <property type="evidence" value="ECO:0007669"/>
    <property type="project" value="InterPro"/>
</dbReference>
<dbReference type="Gene3D" id="3.30.200.20">
    <property type="entry name" value="Phosphorylase Kinase, domain 1"/>
    <property type="match status" value="1"/>
</dbReference>
<dbReference type="Pfam" id="PF23925">
    <property type="entry name" value="A-sol_ELP1"/>
    <property type="match status" value="1"/>
</dbReference>
<dbReference type="GO" id="GO:0005829">
    <property type="term" value="C:cytosol"/>
    <property type="evidence" value="ECO:0007669"/>
    <property type="project" value="TreeGrafter"/>
</dbReference>
<dbReference type="PANTHER" id="PTHR12747">
    <property type="entry name" value="ELONGATOR COMPLEX PROTEIN 1"/>
    <property type="match status" value="1"/>
</dbReference>
<reference evidence="2" key="2">
    <citation type="submission" date="2022-06" db="UniProtKB">
        <authorList>
            <consortium name="EnsemblMetazoa"/>
        </authorList>
    </citation>
    <scope>IDENTIFICATION</scope>
    <source>
        <strain evidence="2">DF5081</strain>
    </source>
</reference>
<dbReference type="PROSITE" id="PS50011">
    <property type="entry name" value="PROTEIN_KINASE_DOM"/>
    <property type="match status" value="1"/>
</dbReference>
<dbReference type="SUPFAM" id="SSF56112">
    <property type="entry name" value="Protein kinase-like (PK-like)"/>
    <property type="match status" value="1"/>
</dbReference>
<dbReference type="Pfam" id="PF00069">
    <property type="entry name" value="Pkinase"/>
    <property type="match status" value="1"/>
</dbReference>
<evidence type="ECO:0000313" key="2">
    <source>
        <dbReference type="EnsemblMetazoa" id="CJA36572.1"/>
    </source>
</evidence>
<dbReference type="GO" id="GO:0004672">
    <property type="term" value="F:protein kinase activity"/>
    <property type="evidence" value="ECO:0007669"/>
    <property type="project" value="InterPro"/>
</dbReference>
<dbReference type="InterPro" id="IPR056167">
    <property type="entry name" value="A-sol_ELP1"/>
</dbReference>
<dbReference type="EnsemblMetazoa" id="CJA36572.1">
    <property type="protein sequence ID" value="CJA36572.1"/>
    <property type="gene ID" value="WBGene00212419"/>
</dbReference>
<organism evidence="2 3">
    <name type="scientific">Caenorhabditis japonica</name>
    <dbReference type="NCBI Taxonomy" id="281687"/>
    <lineage>
        <taxon>Eukaryota</taxon>
        <taxon>Metazoa</taxon>
        <taxon>Ecdysozoa</taxon>
        <taxon>Nematoda</taxon>
        <taxon>Chromadorea</taxon>
        <taxon>Rhabditida</taxon>
        <taxon>Rhabditina</taxon>
        <taxon>Rhabditomorpha</taxon>
        <taxon>Rhabditoidea</taxon>
        <taxon>Rhabditidae</taxon>
        <taxon>Peloderinae</taxon>
        <taxon>Caenorhabditis</taxon>
    </lineage>
</organism>
<dbReference type="Proteomes" id="UP000005237">
    <property type="component" value="Unassembled WGS sequence"/>
</dbReference>
<evidence type="ECO:0000259" key="1">
    <source>
        <dbReference type="PROSITE" id="PS50011"/>
    </source>
</evidence>
<dbReference type="GO" id="GO:0002926">
    <property type="term" value="P:tRNA wobble base 5-methoxycarbonylmethyl-2-thiouridinylation"/>
    <property type="evidence" value="ECO:0007669"/>
    <property type="project" value="TreeGrafter"/>
</dbReference>
<dbReference type="InterPro" id="IPR000719">
    <property type="entry name" value="Prot_kinase_dom"/>
</dbReference>
<dbReference type="AlphaFoldDB" id="A0A8R1IRC6"/>
<keyword evidence="3" id="KW-1185">Reference proteome</keyword>
<dbReference type="InterPro" id="IPR006849">
    <property type="entry name" value="Elp1"/>
</dbReference>
<accession>A0A8R1IRC6</accession>